<dbReference type="Proteomes" id="UP001139981">
    <property type="component" value="Unassembled WGS sequence"/>
</dbReference>
<keyword evidence="2" id="KW-1185">Reference proteome</keyword>
<reference evidence="1" key="1">
    <citation type="submission" date="2022-07" db="EMBL/GenBank/DDBJ databases">
        <title>Phylogenomic reconstructions and comparative analyses of Kickxellomycotina fungi.</title>
        <authorList>
            <person name="Reynolds N.K."/>
            <person name="Stajich J.E."/>
            <person name="Barry K."/>
            <person name="Grigoriev I.V."/>
            <person name="Crous P."/>
            <person name="Smith M.E."/>
        </authorList>
    </citation>
    <scope>NUCLEOTIDE SEQUENCE</scope>
    <source>
        <strain evidence="1">CBS 190363</strain>
    </source>
</reference>
<dbReference type="EMBL" id="JANBVB010000625">
    <property type="protein sequence ID" value="KAJ2892967.1"/>
    <property type="molecule type" value="Genomic_DNA"/>
</dbReference>
<protein>
    <submittedName>
        <fullName evidence="1">Uncharacterized protein</fullName>
    </submittedName>
</protein>
<comment type="caution">
    <text evidence="1">The sequence shown here is derived from an EMBL/GenBank/DDBJ whole genome shotgun (WGS) entry which is preliminary data.</text>
</comment>
<organism evidence="1 2">
    <name type="scientific">Coemansia aciculifera</name>
    <dbReference type="NCBI Taxonomy" id="417176"/>
    <lineage>
        <taxon>Eukaryota</taxon>
        <taxon>Fungi</taxon>
        <taxon>Fungi incertae sedis</taxon>
        <taxon>Zoopagomycota</taxon>
        <taxon>Kickxellomycotina</taxon>
        <taxon>Kickxellomycetes</taxon>
        <taxon>Kickxellales</taxon>
        <taxon>Kickxellaceae</taxon>
        <taxon>Coemansia</taxon>
    </lineage>
</organism>
<sequence>MDFCKDYPLPDWTSGFEQRKTFVSQLPYKEFTGSLEKSASDTNNYKLIRLPNNLVVMCVQDTGTDMAAAALSVN</sequence>
<name>A0ACC1M3G7_9FUNG</name>
<evidence type="ECO:0000313" key="1">
    <source>
        <dbReference type="EMBL" id="KAJ2892967.1"/>
    </source>
</evidence>
<proteinExistence type="predicted"/>
<accession>A0ACC1M3G7</accession>
<feature type="non-terminal residue" evidence="1">
    <location>
        <position position="74"/>
    </location>
</feature>
<evidence type="ECO:0000313" key="2">
    <source>
        <dbReference type="Proteomes" id="UP001139981"/>
    </source>
</evidence>
<gene>
    <name evidence="1" type="ORF">IWW38_003026</name>
</gene>